<organism evidence="1 2">
    <name type="scientific">Alkaliphilus pronyensis</name>
    <dbReference type="NCBI Taxonomy" id="1482732"/>
    <lineage>
        <taxon>Bacteria</taxon>
        <taxon>Bacillati</taxon>
        <taxon>Bacillota</taxon>
        <taxon>Clostridia</taxon>
        <taxon>Peptostreptococcales</taxon>
        <taxon>Natronincolaceae</taxon>
        <taxon>Alkaliphilus</taxon>
    </lineage>
</organism>
<dbReference type="InterPro" id="IPR003386">
    <property type="entry name" value="LACT/PDAT_acylTrfase"/>
</dbReference>
<comment type="caution">
    <text evidence="1">The sequence shown here is derived from an EMBL/GenBank/DDBJ whole genome shotgun (WGS) entry which is preliminary data.</text>
</comment>
<reference evidence="1 2" key="1">
    <citation type="submission" date="2019-10" db="EMBL/GenBank/DDBJ databases">
        <title>Alkaliphilus serpentinus sp. nov. and Alkaliphilus pronyensis sp. nov., two novel anaerobic alkaliphilic species isolated from the serpentinized-hosted hydrothermal field of the Prony Bay (New Caledonia).</title>
        <authorList>
            <person name="Postec A."/>
        </authorList>
    </citation>
    <scope>NUCLEOTIDE SEQUENCE [LARGE SCALE GENOMIC DNA]</scope>
    <source>
        <strain evidence="1 2">LacV</strain>
    </source>
</reference>
<dbReference type="AlphaFoldDB" id="A0A6I0EZT4"/>
<evidence type="ECO:0000313" key="1">
    <source>
        <dbReference type="EMBL" id="KAB3532892.1"/>
    </source>
</evidence>
<protein>
    <recommendedName>
        <fullName evidence="3">Lecithin:cholesterol acyltransferase</fullName>
    </recommendedName>
</protein>
<evidence type="ECO:0008006" key="3">
    <source>
        <dbReference type="Google" id="ProtNLM"/>
    </source>
</evidence>
<dbReference type="SUPFAM" id="SSF53474">
    <property type="entry name" value="alpha/beta-Hydrolases"/>
    <property type="match status" value="1"/>
</dbReference>
<sequence>MVRCLFLKELVKNPIVFIPGLMGSIGEEMIRGTGKWKFGVASWIYQPFIKGLEELGYRKEENLFICHYDWRKTAKDVEKEYLRPLLQTVREKHPTKSIDIMAHSYGGIVTRCYIQGDNYNYDVDRVLLMGTPNCGTVEAYYLWSTGKLLEGEKKSINDYLYKGYLWVLAKLLKISLGSGDVEAIHNQLPSIGNLIPSNEYGDFLCYETVNRKINDISRHLIRYDNFLLDRLNYNQKIIQSRIKQGYSIIGTGFSTHEKLILKGEELIKNNEEYIMGTIKTLQGDGTVILKSAELNSLNNIVLKKNHQGLLKGALKEIGEIYGEALEDSYEEFKTLHIIISGDINLTIEAAGGFKLLDLRNGNVFSRHQFIQQVHHESLTWIIMKDTPMGEYDVITNSLKQEKFNILIMGDGISRDIDEEVQLNDLQVNEKQVFKLQVIYEE</sequence>
<dbReference type="InterPro" id="IPR029058">
    <property type="entry name" value="AB_hydrolase_fold"/>
</dbReference>
<dbReference type="Pfam" id="PF02450">
    <property type="entry name" value="LCAT"/>
    <property type="match status" value="1"/>
</dbReference>
<dbReference type="PANTHER" id="PTHR11440">
    <property type="entry name" value="LECITHIN-CHOLESTEROL ACYLTRANSFERASE-RELATED"/>
    <property type="match status" value="1"/>
</dbReference>
<dbReference type="OrthoDB" id="9765872at2"/>
<dbReference type="ESTHER" id="9clot-a0a6i0ezt4">
    <property type="family name" value="Bacterial_EstLip_FamXIV"/>
</dbReference>
<name>A0A6I0EZT4_9FIRM</name>
<dbReference type="GO" id="GO:0008374">
    <property type="term" value="F:O-acyltransferase activity"/>
    <property type="evidence" value="ECO:0007669"/>
    <property type="project" value="InterPro"/>
</dbReference>
<dbReference type="GO" id="GO:0006629">
    <property type="term" value="P:lipid metabolic process"/>
    <property type="evidence" value="ECO:0007669"/>
    <property type="project" value="InterPro"/>
</dbReference>
<accession>A0A6I0EZT4</accession>
<evidence type="ECO:0000313" key="2">
    <source>
        <dbReference type="Proteomes" id="UP000432715"/>
    </source>
</evidence>
<dbReference type="EMBL" id="WBZC01000044">
    <property type="protein sequence ID" value="KAB3532892.1"/>
    <property type="molecule type" value="Genomic_DNA"/>
</dbReference>
<dbReference type="Gene3D" id="3.40.50.1820">
    <property type="entry name" value="alpha/beta hydrolase"/>
    <property type="match status" value="1"/>
</dbReference>
<gene>
    <name evidence="1" type="ORF">F8154_11115</name>
</gene>
<keyword evidence="2" id="KW-1185">Reference proteome</keyword>
<dbReference type="Proteomes" id="UP000432715">
    <property type="component" value="Unassembled WGS sequence"/>
</dbReference>
<proteinExistence type="predicted"/>